<dbReference type="InterPro" id="IPR036259">
    <property type="entry name" value="MFS_trans_sf"/>
</dbReference>
<dbReference type="PANTHER" id="PTHR10924:SF4">
    <property type="entry name" value="GH15861P"/>
    <property type="match status" value="1"/>
</dbReference>
<evidence type="ECO:0000256" key="4">
    <source>
        <dbReference type="ARBA" id="ARBA00023136"/>
    </source>
</evidence>
<dbReference type="EMBL" id="JBBCAQ010000036">
    <property type="protein sequence ID" value="KAK7576379.1"/>
    <property type="molecule type" value="Genomic_DNA"/>
</dbReference>
<dbReference type="GO" id="GO:0015232">
    <property type="term" value="F:heme transmembrane transporter activity"/>
    <property type="evidence" value="ECO:0007669"/>
    <property type="project" value="TreeGrafter"/>
</dbReference>
<evidence type="ECO:0000313" key="7">
    <source>
        <dbReference type="Proteomes" id="UP001367676"/>
    </source>
</evidence>
<keyword evidence="2 5" id="KW-0812">Transmembrane</keyword>
<dbReference type="GO" id="GO:0097037">
    <property type="term" value="P:heme export"/>
    <property type="evidence" value="ECO:0007669"/>
    <property type="project" value="TreeGrafter"/>
</dbReference>
<evidence type="ECO:0000256" key="2">
    <source>
        <dbReference type="ARBA" id="ARBA00022692"/>
    </source>
</evidence>
<organism evidence="6 7">
    <name type="scientific">Parthenolecanium corni</name>
    <dbReference type="NCBI Taxonomy" id="536013"/>
    <lineage>
        <taxon>Eukaryota</taxon>
        <taxon>Metazoa</taxon>
        <taxon>Ecdysozoa</taxon>
        <taxon>Arthropoda</taxon>
        <taxon>Hexapoda</taxon>
        <taxon>Insecta</taxon>
        <taxon>Pterygota</taxon>
        <taxon>Neoptera</taxon>
        <taxon>Paraneoptera</taxon>
        <taxon>Hemiptera</taxon>
        <taxon>Sternorrhyncha</taxon>
        <taxon>Coccoidea</taxon>
        <taxon>Coccidae</taxon>
        <taxon>Parthenolecanium</taxon>
    </lineage>
</organism>
<keyword evidence="3 5" id="KW-1133">Transmembrane helix</keyword>
<dbReference type="InterPro" id="IPR049680">
    <property type="entry name" value="FLVCR1-2_SLC49-like"/>
</dbReference>
<keyword evidence="4 5" id="KW-0472">Membrane</keyword>
<dbReference type="SUPFAM" id="SSF103473">
    <property type="entry name" value="MFS general substrate transporter"/>
    <property type="match status" value="1"/>
</dbReference>
<gene>
    <name evidence="6" type="ORF">V9T40_012665</name>
</gene>
<protein>
    <submittedName>
        <fullName evidence="6">Uncharacterized protein</fullName>
    </submittedName>
</protein>
<comment type="subcellular location">
    <subcellularLocation>
        <location evidence="1">Membrane</location>
        <topology evidence="1">Multi-pass membrane protein</topology>
    </subcellularLocation>
</comment>
<sequence>MKSNNILYVYMIAVSLGVFVASAYVSGIQIGIEILYPISEDKCSAVMIFVAQSFACIFLAIYGVILRNYGDIVANSFVCIFTFAGAVVCFFGPVQLNRQEAEQAGKVKDTEECQQMVNLKVAKH</sequence>
<reference evidence="6 7" key="1">
    <citation type="submission" date="2024-03" db="EMBL/GenBank/DDBJ databases">
        <title>Adaptation during the transition from Ophiocordyceps entomopathogen to insect associate is accompanied by gene loss and intensified selection.</title>
        <authorList>
            <person name="Ward C.M."/>
            <person name="Onetto C.A."/>
            <person name="Borneman A.R."/>
        </authorList>
    </citation>
    <scope>NUCLEOTIDE SEQUENCE [LARGE SCALE GENOMIC DNA]</scope>
    <source>
        <strain evidence="6">AWRI1</strain>
        <tissue evidence="6">Single Adult Female</tissue>
    </source>
</reference>
<feature type="transmembrane region" description="Helical" evidence="5">
    <location>
        <begin position="72"/>
        <end position="91"/>
    </location>
</feature>
<dbReference type="AlphaFoldDB" id="A0AAN9XZM7"/>
<accession>A0AAN9XZM7</accession>
<feature type="transmembrane region" description="Helical" evidence="5">
    <location>
        <begin position="6"/>
        <end position="25"/>
    </location>
</feature>
<comment type="caution">
    <text evidence="6">The sequence shown here is derived from an EMBL/GenBank/DDBJ whole genome shotgun (WGS) entry which is preliminary data.</text>
</comment>
<evidence type="ECO:0000256" key="5">
    <source>
        <dbReference type="SAM" id="Phobius"/>
    </source>
</evidence>
<evidence type="ECO:0000313" key="6">
    <source>
        <dbReference type="EMBL" id="KAK7576379.1"/>
    </source>
</evidence>
<evidence type="ECO:0000256" key="1">
    <source>
        <dbReference type="ARBA" id="ARBA00004141"/>
    </source>
</evidence>
<dbReference type="GO" id="GO:0016020">
    <property type="term" value="C:membrane"/>
    <property type="evidence" value="ECO:0007669"/>
    <property type="project" value="UniProtKB-SubCell"/>
</dbReference>
<dbReference type="Proteomes" id="UP001367676">
    <property type="component" value="Unassembled WGS sequence"/>
</dbReference>
<dbReference type="PANTHER" id="PTHR10924">
    <property type="entry name" value="MAJOR FACILITATOR SUPERFAMILY PROTEIN-RELATED"/>
    <property type="match status" value="1"/>
</dbReference>
<keyword evidence="7" id="KW-1185">Reference proteome</keyword>
<proteinExistence type="predicted"/>
<dbReference type="GO" id="GO:0020037">
    <property type="term" value="F:heme binding"/>
    <property type="evidence" value="ECO:0007669"/>
    <property type="project" value="TreeGrafter"/>
</dbReference>
<evidence type="ECO:0000256" key="3">
    <source>
        <dbReference type="ARBA" id="ARBA00022989"/>
    </source>
</evidence>
<feature type="transmembrane region" description="Helical" evidence="5">
    <location>
        <begin position="46"/>
        <end position="66"/>
    </location>
</feature>
<name>A0AAN9XZM7_9HEMI</name>